<gene>
    <name evidence="3" type="ORF">BN9_028940</name>
</gene>
<dbReference type="AlphaFoldDB" id="A0A024G5G3"/>
<evidence type="ECO:0000256" key="2">
    <source>
        <dbReference type="SAM" id="SignalP"/>
    </source>
</evidence>
<evidence type="ECO:0000313" key="3">
    <source>
        <dbReference type="EMBL" id="CCI42110.1"/>
    </source>
</evidence>
<keyword evidence="1" id="KW-1133">Transmembrane helix</keyword>
<feature type="signal peptide" evidence="2">
    <location>
        <begin position="1"/>
        <end position="22"/>
    </location>
</feature>
<dbReference type="EMBL" id="CAIX01000029">
    <property type="protein sequence ID" value="CCI42110.1"/>
    <property type="molecule type" value="Genomic_DNA"/>
</dbReference>
<organism evidence="3 4">
    <name type="scientific">Albugo candida</name>
    <dbReference type="NCBI Taxonomy" id="65357"/>
    <lineage>
        <taxon>Eukaryota</taxon>
        <taxon>Sar</taxon>
        <taxon>Stramenopiles</taxon>
        <taxon>Oomycota</taxon>
        <taxon>Peronosporomycetes</taxon>
        <taxon>Albuginales</taxon>
        <taxon>Albuginaceae</taxon>
        <taxon>Albugo</taxon>
    </lineage>
</organism>
<proteinExistence type="predicted"/>
<reference evidence="3 4" key="1">
    <citation type="submission" date="2012-05" db="EMBL/GenBank/DDBJ databases">
        <title>Recombination and specialization in a pathogen metapopulation.</title>
        <authorList>
            <person name="Gardiner A."/>
            <person name="Kemen E."/>
            <person name="Schultz-Larsen T."/>
            <person name="MacLean D."/>
            <person name="Van Oosterhout C."/>
            <person name="Jones J.D.G."/>
        </authorList>
    </citation>
    <scope>NUCLEOTIDE SEQUENCE [LARGE SCALE GENOMIC DNA]</scope>
    <source>
        <strain evidence="3 4">Ac Nc2</strain>
    </source>
</reference>
<accession>A0A024G5G3</accession>
<evidence type="ECO:0000313" key="4">
    <source>
        <dbReference type="Proteomes" id="UP000053237"/>
    </source>
</evidence>
<name>A0A024G5G3_9STRA</name>
<keyword evidence="1" id="KW-0812">Transmembrane</keyword>
<protein>
    <recommendedName>
        <fullName evidence="5">TNFR-Cys domain-containing protein</fullName>
    </recommendedName>
</protein>
<evidence type="ECO:0000256" key="1">
    <source>
        <dbReference type="SAM" id="Phobius"/>
    </source>
</evidence>
<dbReference type="Proteomes" id="UP000053237">
    <property type="component" value="Unassembled WGS sequence"/>
</dbReference>
<feature type="transmembrane region" description="Helical" evidence="1">
    <location>
        <begin position="134"/>
        <end position="153"/>
    </location>
</feature>
<keyword evidence="1" id="KW-0472">Membrane</keyword>
<keyword evidence="4" id="KW-1185">Reference proteome</keyword>
<sequence length="266" mass="29768">MILPRLPGYILLLVVSLYPSCGYDPCTIQNNWVSEGKFQNICQQCVQRNGCVFDLTLLTCRIHEPSKRHSNTPAGIQHGLNVSYCSLGQPSCNLCKSTVVNPICRGMDGCVCQEICTLLDSNTSLCCSPSKTRQFIWCIVGGGCLMIALIFWLQMRWNLLNRRLGPTNEPHLRSHSTVSDNNEGLLELTGWRQQIFESLRHGGRDEMRNIKLNAIDIRAEEVLNDHPGDIQSASCYSAVKRDSGIFITSGHEKSKNDSRMTRCDSS</sequence>
<feature type="chain" id="PRO_5001529476" description="TNFR-Cys domain-containing protein" evidence="2">
    <location>
        <begin position="23"/>
        <end position="266"/>
    </location>
</feature>
<keyword evidence="2" id="KW-0732">Signal</keyword>
<comment type="caution">
    <text evidence="3">The sequence shown here is derived from an EMBL/GenBank/DDBJ whole genome shotgun (WGS) entry which is preliminary data.</text>
</comment>
<dbReference type="InParanoid" id="A0A024G5G3"/>
<evidence type="ECO:0008006" key="5">
    <source>
        <dbReference type="Google" id="ProtNLM"/>
    </source>
</evidence>